<dbReference type="AlphaFoldDB" id="A0A453LE96"/>
<dbReference type="EnsemblPlants" id="AET5Gv20729900.22">
    <property type="protein sequence ID" value="AET5Gv20729900.22"/>
    <property type="gene ID" value="AET5Gv20729900"/>
</dbReference>
<protein>
    <submittedName>
        <fullName evidence="1">Uncharacterized protein</fullName>
    </submittedName>
</protein>
<reference evidence="1" key="3">
    <citation type="journal article" date="2017" name="Nature">
        <title>Genome sequence of the progenitor of the wheat D genome Aegilops tauschii.</title>
        <authorList>
            <person name="Luo M.C."/>
            <person name="Gu Y.Q."/>
            <person name="Puiu D."/>
            <person name="Wang H."/>
            <person name="Twardziok S.O."/>
            <person name="Deal K.R."/>
            <person name="Huo N."/>
            <person name="Zhu T."/>
            <person name="Wang L."/>
            <person name="Wang Y."/>
            <person name="McGuire P.E."/>
            <person name="Liu S."/>
            <person name="Long H."/>
            <person name="Ramasamy R.K."/>
            <person name="Rodriguez J.C."/>
            <person name="Van S.L."/>
            <person name="Yuan L."/>
            <person name="Wang Z."/>
            <person name="Xia Z."/>
            <person name="Xiao L."/>
            <person name="Anderson O.D."/>
            <person name="Ouyang S."/>
            <person name="Liang Y."/>
            <person name="Zimin A.V."/>
            <person name="Pertea G."/>
            <person name="Qi P."/>
            <person name="Bennetzen J.L."/>
            <person name="Dai X."/>
            <person name="Dawson M.W."/>
            <person name="Muller H.G."/>
            <person name="Kugler K."/>
            <person name="Rivarola-Duarte L."/>
            <person name="Spannagl M."/>
            <person name="Mayer K.F.X."/>
            <person name="Lu F.H."/>
            <person name="Bevan M.W."/>
            <person name="Leroy P."/>
            <person name="Li P."/>
            <person name="You F.M."/>
            <person name="Sun Q."/>
            <person name="Liu Z."/>
            <person name="Lyons E."/>
            <person name="Wicker T."/>
            <person name="Salzberg S.L."/>
            <person name="Devos K.M."/>
            <person name="Dvorak J."/>
        </authorList>
    </citation>
    <scope>NUCLEOTIDE SEQUENCE [LARGE SCALE GENOMIC DNA]</scope>
    <source>
        <strain evidence="1">cv. AL8/78</strain>
    </source>
</reference>
<accession>A0A453LE96</accession>
<dbReference type="Proteomes" id="UP000015105">
    <property type="component" value="Chromosome 5D"/>
</dbReference>
<name>A0A453LE96_AEGTS</name>
<reference evidence="2" key="1">
    <citation type="journal article" date="2014" name="Science">
        <title>Ancient hybridizations among the ancestral genomes of bread wheat.</title>
        <authorList>
            <consortium name="International Wheat Genome Sequencing Consortium,"/>
            <person name="Marcussen T."/>
            <person name="Sandve S.R."/>
            <person name="Heier L."/>
            <person name="Spannagl M."/>
            <person name="Pfeifer M."/>
            <person name="Jakobsen K.S."/>
            <person name="Wulff B.B."/>
            <person name="Steuernagel B."/>
            <person name="Mayer K.F."/>
            <person name="Olsen O.A."/>
        </authorList>
    </citation>
    <scope>NUCLEOTIDE SEQUENCE [LARGE SCALE GENOMIC DNA]</scope>
    <source>
        <strain evidence="2">cv. AL8/78</strain>
    </source>
</reference>
<dbReference type="Gramene" id="AET5Gv20729900.22">
    <property type="protein sequence ID" value="AET5Gv20729900.22"/>
    <property type="gene ID" value="AET5Gv20729900"/>
</dbReference>
<evidence type="ECO:0000313" key="1">
    <source>
        <dbReference type="EnsemblPlants" id="AET5Gv20729900.22"/>
    </source>
</evidence>
<organism evidence="1 2">
    <name type="scientific">Aegilops tauschii subsp. strangulata</name>
    <name type="common">Goatgrass</name>
    <dbReference type="NCBI Taxonomy" id="200361"/>
    <lineage>
        <taxon>Eukaryota</taxon>
        <taxon>Viridiplantae</taxon>
        <taxon>Streptophyta</taxon>
        <taxon>Embryophyta</taxon>
        <taxon>Tracheophyta</taxon>
        <taxon>Spermatophyta</taxon>
        <taxon>Magnoliopsida</taxon>
        <taxon>Liliopsida</taxon>
        <taxon>Poales</taxon>
        <taxon>Poaceae</taxon>
        <taxon>BOP clade</taxon>
        <taxon>Pooideae</taxon>
        <taxon>Triticodae</taxon>
        <taxon>Triticeae</taxon>
        <taxon>Triticinae</taxon>
        <taxon>Aegilops</taxon>
    </lineage>
</organism>
<proteinExistence type="predicted"/>
<reference evidence="1" key="5">
    <citation type="journal article" date="2021" name="G3 (Bethesda)">
        <title>Aegilops tauschii genome assembly Aet v5.0 features greater sequence contiguity and improved annotation.</title>
        <authorList>
            <person name="Wang L."/>
            <person name="Zhu T."/>
            <person name="Rodriguez J.C."/>
            <person name="Deal K.R."/>
            <person name="Dubcovsky J."/>
            <person name="McGuire P.E."/>
            <person name="Lux T."/>
            <person name="Spannagl M."/>
            <person name="Mayer K.F.X."/>
            <person name="Baldrich P."/>
            <person name="Meyers B.C."/>
            <person name="Huo N."/>
            <person name="Gu Y.Q."/>
            <person name="Zhou H."/>
            <person name="Devos K.M."/>
            <person name="Bennetzen J.L."/>
            <person name="Unver T."/>
            <person name="Budak H."/>
            <person name="Gulick P.J."/>
            <person name="Galiba G."/>
            <person name="Kalapos B."/>
            <person name="Nelson D.R."/>
            <person name="Li P."/>
            <person name="You F.M."/>
            <person name="Luo M.C."/>
            <person name="Dvorak J."/>
        </authorList>
    </citation>
    <scope>NUCLEOTIDE SEQUENCE [LARGE SCALE GENOMIC DNA]</scope>
    <source>
        <strain evidence="1">cv. AL8/78</strain>
    </source>
</reference>
<evidence type="ECO:0000313" key="2">
    <source>
        <dbReference type="Proteomes" id="UP000015105"/>
    </source>
</evidence>
<reference evidence="2" key="2">
    <citation type="journal article" date="2017" name="Nat. Plants">
        <title>The Aegilops tauschii genome reveals multiple impacts of transposons.</title>
        <authorList>
            <person name="Zhao G."/>
            <person name="Zou C."/>
            <person name="Li K."/>
            <person name="Wang K."/>
            <person name="Li T."/>
            <person name="Gao L."/>
            <person name="Zhang X."/>
            <person name="Wang H."/>
            <person name="Yang Z."/>
            <person name="Liu X."/>
            <person name="Jiang W."/>
            <person name="Mao L."/>
            <person name="Kong X."/>
            <person name="Jiao Y."/>
            <person name="Jia J."/>
        </authorList>
    </citation>
    <scope>NUCLEOTIDE SEQUENCE [LARGE SCALE GENOMIC DNA]</scope>
    <source>
        <strain evidence="2">cv. AL8/78</strain>
    </source>
</reference>
<keyword evidence="2" id="KW-1185">Reference proteome</keyword>
<sequence>VGATVLELFKQKGTVVEKLTEETLRDKGHLLELLAVCEGVELNPSFLFSTESPKLEITYAQAAQLVHYCFDHSFVSCHSSKTDRGDRLERNEF</sequence>
<reference evidence="1" key="4">
    <citation type="submission" date="2019-03" db="UniProtKB">
        <authorList>
            <consortium name="EnsemblPlants"/>
        </authorList>
    </citation>
    <scope>IDENTIFICATION</scope>
</reference>